<dbReference type="InterPro" id="IPR026881">
    <property type="entry name" value="WYL_dom"/>
</dbReference>
<dbReference type="EMBL" id="CP034437">
    <property type="protein sequence ID" value="AZN39647.1"/>
    <property type="molecule type" value="Genomic_DNA"/>
</dbReference>
<keyword evidence="5" id="KW-1185">Reference proteome</keyword>
<protein>
    <submittedName>
        <fullName evidence="4">WYL domain-containing protein</fullName>
    </submittedName>
</protein>
<gene>
    <name evidence="4" type="ORF">EJC50_08300</name>
</gene>
<dbReference type="Proteomes" id="UP000272528">
    <property type="component" value="Chromosome"/>
</dbReference>
<dbReference type="PANTHER" id="PTHR34580:SF1">
    <property type="entry name" value="PROTEIN PAFC"/>
    <property type="match status" value="1"/>
</dbReference>
<evidence type="ECO:0000256" key="1">
    <source>
        <dbReference type="SAM" id="MobiDB-lite"/>
    </source>
</evidence>
<dbReference type="PANTHER" id="PTHR34580">
    <property type="match status" value="1"/>
</dbReference>
<dbReference type="Pfam" id="PF13280">
    <property type="entry name" value="WYL"/>
    <property type="match status" value="1"/>
</dbReference>
<organism evidence="4 5">
    <name type="scientific">Paenibacillus albus</name>
    <dbReference type="NCBI Taxonomy" id="2495582"/>
    <lineage>
        <taxon>Bacteria</taxon>
        <taxon>Bacillati</taxon>
        <taxon>Bacillota</taxon>
        <taxon>Bacilli</taxon>
        <taxon>Bacillales</taxon>
        <taxon>Paenibacillaceae</taxon>
        <taxon>Paenibacillus</taxon>
    </lineage>
</organism>
<dbReference type="PROSITE" id="PS52050">
    <property type="entry name" value="WYL"/>
    <property type="match status" value="1"/>
</dbReference>
<evidence type="ECO:0000313" key="4">
    <source>
        <dbReference type="EMBL" id="AZN39647.1"/>
    </source>
</evidence>
<sequence length="458" mass="52209">MARESFDKEIQFLRMLVLTSGAYNRQQFAKRLGISVHTFDKTIRKLKDIVSSTGGQPEEQSREFADALRLNYYDSSDPLLLFLFRAKSLKESESLRLALILAALHEKPQTALELLEICCNAPDTAEIALFPDEKTIRSDLRYLEEVGVIKRVPGPRPYRYRMQDDLVRKLTDEELRDLLNFVDVMANTQVPSVQGYLLRDHLKKSAAHKRSGGDGGDGRDGGDGSDGGGGGMSDAGEPFLYKYHYYSRILDEAHLFTLLGAIQNRRKVTFLYFSPKSDTSYSSKNTNPLFEREHEGKAETALPIKVVYDHQYGRWYMLANNSRDGIRKYRLEGMTQIAEGEQVAAELFEAKRSELEARIQHSWLIDTGRTVTVSVRFFHPGGSEPNFVRERVLLQGQWGAIVEEDEEAFIYEIVVNGTTEIRPWLRSFGSSCEVLAPASLRREMIEEWKEIASYYESV</sequence>
<feature type="region of interest" description="Disordered" evidence="1">
    <location>
        <begin position="207"/>
        <end position="231"/>
    </location>
</feature>
<dbReference type="KEGG" id="palb:EJC50_08300"/>
<accession>A0A3S9A1J2</accession>
<evidence type="ECO:0000259" key="2">
    <source>
        <dbReference type="Pfam" id="PF13280"/>
    </source>
</evidence>
<reference evidence="5" key="1">
    <citation type="submission" date="2018-12" db="EMBL/GenBank/DDBJ databases">
        <title>Genome sequence of Peanibacillus sp.</title>
        <authorList>
            <person name="Subramani G."/>
            <person name="Srinivasan S."/>
            <person name="Kim M.K."/>
        </authorList>
    </citation>
    <scope>NUCLEOTIDE SEQUENCE [LARGE SCALE GENOMIC DNA]</scope>
    <source>
        <strain evidence="5">18JY67-1</strain>
    </source>
</reference>
<dbReference type="RefSeq" id="WP_126014429.1">
    <property type="nucleotide sequence ID" value="NZ_CP034437.1"/>
</dbReference>
<proteinExistence type="predicted"/>
<dbReference type="AlphaFoldDB" id="A0A3S9A1J2"/>
<evidence type="ECO:0000313" key="5">
    <source>
        <dbReference type="Proteomes" id="UP000272528"/>
    </source>
</evidence>
<dbReference type="Pfam" id="PF25583">
    <property type="entry name" value="WCX"/>
    <property type="match status" value="1"/>
</dbReference>
<name>A0A3S9A1J2_9BACL</name>
<dbReference type="InterPro" id="IPR051534">
    <property type="entry name" value="CBASS_pafABC_assoc_protein"/>
</dbReference>
<dbReference type="InterPro" id="IPR057727">
    <property type="entry name" value="WCX_dom"/>
</dbReference>
<dbReference type="OrthoDB" id="2651809at2"/>
<evidence type="ECO:0000259" key="3">
    <source>
        <dbReference type="Pfam" id="PF25583"/>
    </source>
</evidence>
<feature type="domain" description="WCX" evidence="3">
    <location>
        <begin position="370"/>
        <end position="452"/>
    </location>
</feature>
<feature type="domain" description="WYL" evidence="2">
    <location>
        <begin position="254"/>
        <end position="337"/>
    </location>
</feature>